<feature type="compositionally biased region" description="Polar residues" evidence="1">
    <location>
        <begin position="76"/>
        <end position="90"/>
    </location>
</feature>
<feature type="compositionally biased region" description="Polar residues" evidence="1">
    <location>
        <begin position="1"/>
        <end position="29"/>
    </location>
</feature>
<dbReference type="RefSeq" id="XP_024326426.1">
    <property type="nucleotide sequence ID" value="XM_024466175.1"/>
</dbReference>
<accession>A0A177AG95</accession>
<gene>
    <name evidence="2" type="ORF">VC83_02514</name>
</gene>
<dbReference type="EMBL" id="KV441390">
    <property type="protein sequence ID" value="OAF61149.1"/>
    <property type="molecule type" value="Genomic_DNA"/>
</dbReference>
<evidence type="ECO:0000256" key="1">
    <source>
        <dbReference type="SAM" id="MobiDB-lite"/>
    </source>
</evidence>
<evidence type="ECO:0000313" key="2">
    <source>
        <dbReference type="EMBL" id="OAF61149.1"/>
    </source>
</evidence>
<feature type="compositionally biased region" description="Polar residues" evidence="1">
    <location>
        <begin position="126"/>
        <end position="148"/>
    </location>
</feature>
<dbReference type="Proteomes" id="UP000077154">
    <property type="component" value="Unassembled WGS sequence"/>
</dbReference>
<dbReference type="AlphaFoldDB" id="A0A177AG95"/>
<dbReference type="VEuPathDB" id="FungiDB:GMDG_05143"/>
<feature type="region of interest" description="Disordered" evidence="1">
    <location>
        <begin position="1"/>
        <end position="177"/>
    </location>
</feature>
<proteinExistence type="predicted"/>
<dbReference type="GeneID" id="36285595"/>
<sequence>MAGSTTSREPGSSPQSSKTPVTTNYTKSPQDAEEAAMERRKKAAAKALAEQSRLRAKSSQKSSVKNSKLPEDSQEPRNISPTKSPRTSRSGFAAVPRPVGSHAILSSTSEPGILPTARHGHKILLNETNSTNNPSQATHTDSTTNNSGPTAAAATPAPEPPATDVSPKKLSPNNYAKRDARFEVQLLSTKDETVKRDNPSYTSKQMFLEWDGIDREALRVVNGDRECLLVEFGTIRRISYNPTGQHLQLIFNSTTQDEAQTVVIAMNALPHEEWVQLQQLFRQVERKWRIRCDQEGMSFFMMQ</sequence>
<reference evidence="2" key="1">
    <citation type="submission" date="2016-03" db="EMBL/GenBank/DDBJ databases">
        <title>Updated assembly of Pseudogymnoascus destructans, the fungus causing white-nose syndrome of bats.</title>
        <authorList>
            <person name="Palmer J.M."/>
            <person name="Drees K.P."/>
            <person name="Foster J.T."/>
            <person name="Lindner D.L."/>
        </authorList>
    </citation>
    <scope>NUCLEOTIDE SEQUENCE [LARGE SCALE GENOMIC DNA]</scope>
    <source>
        <strain evidence="2">20631-21</strain>
    </source>
</reference>
<protein>
    <submittedName>
        <fullName evidence="2">Uncharacterized protein</fullName>
    </submittedName>
</protein>
<feature type="compositionally biased region" description="Low complexity" evidence="1">
    <location>
        <begin position="57"/>
        <end position="67"/>
    </location>
</feature>
<name>A0A177AG95_9PEZI</name>
<organism evidence="2">
    <name type="scientific">Pseudogymnoascus destructans</name>
    <dbReference type="NCBI Taxonomy" id="655981"/>
    <lineage>
        <taxon>Eukaryota</taxon>
        <taxon>Fungi</taxon>
        <taxon>Dikarya</taxon>
        <taxon>Ascomycota</taxon>
        <taxon>Pezizomycotina</taxon>
        <taxon>Leotiomycetes</taxon>
        <taxon>Thelebolales</taxon>
        <taxon>Thelebolaceae</taxon>
        <taxon>Pseudogymnoascus</taxon>
    </lineage>
</organism>